<evidence type="ECO:0000259" key="1">
    <source>
        <dbReference type="Pfam" id="PF13966"/>
    </source>
</evidence>
<name>A0AAD4Z831_PRUDU</name>
<dbReference type="EMBL" id="JAJFAZ020000003">
    <property type="protein sequence ID" value="KAI5337027.1"/>
    <property type="molecule type" value="Genomic_DNA"/>
</dbReference>
<evidence type="ECO:0000313" key="2">
    <source>
        <dbReference type="EMBL" id="KAI5337027.1"/>
    </source>
</evidence>
<comment type="caution">
    <text evidence="2">The sequence shown here is derived from an EMBL/GenBank/DDBJ whole genome shotgun (WGS) entry which is preliminary data.</text>
</comment>
<accession>A0AAD4Z831</accession>
<keyword evidence="3" id="KW-1185">Reference proteome</keyword>
<dbReference type="InterPro" id="IPR026960">
    <property type="entry name" value="RVT-Znf"/>
</dbReference>
<dbReference type="Pfam" id="PF13966">
    <property type="entry name" value="zf-RVT"/>
    <property type="match status" value="1"/>
</dbReference>
<feature type="domain" description="Reverse transcriptase zinc-binding" evidence="1">
    <location>
        <begin position="18"/>
        <end position="89"/>
    </location>
</feature>
<proteinExistence type="predicted"/>
<organism evidence="2 3">
    <name type="scientific">Prunus dulcis</name>
    <name type="common">Almond</name>
    <name type="synonym">Amygdalus dulcis</name>
    <dbReference type="NCBI Taxonomy" id="3755"/>
    <lineage>
        <taxon>Eukaryota</taxon>
        <taxon>Viridiplantae</taxon>
        <taxon>Streptophyta</taxon>
        <taxon>Embryophyta</taxon>
        <taxon>Tracheophyta</taxon>
        <taxon>Spermatophyta</taxon>
        <taxon>Magnoliopsida</taxon>
        <taxon>eudicotyledons</taxon>
        <taxon>Gunneridae</taxon>
        <taxon>Pentapetalae</taxon>
        <taxon>rosids</taxon>
        <taxon>fabids</taxon>
        <taxon>Rosales</taxon>
        <taxon>Rosaceae</taxon>
        <taxon>Amygdaloideae</taxon>
        <taxon>Amygdaleae</taxon>
        <taxon>Prunus</taxon>
    </lineage>
</organism>
<evidence type="ECO:0000313" key="3">
    <source>
        <dbReference type="Proteomes" id="UP001054821"/>
    </source>
</evidence>
<dbReference type="AlphaFoldDB" id="A0AAD4Z831"/>
<gene>
    <name evidence="2" type="ORF">L3X38_016296</name>
</gene>
<sequence>MLQKKDCNGDAGSSSDPRAQNSFWKKVWSQEIPQKLIFFNWRAIHNSRPCKANLLKRKIVSDDACPICIVNSENLIHVVWSCPGAQKVWKKVRFMEVFKGLQLSTYGDFFEAATNYLSTFEMRLFVYMLELMER</sequence>
<reference evidence="2 3" key="1">
    <citation type="journal article" date="2022" name="G3 (Bethesda)">
        <title>Whole-genome sequence and methylome profiling of the almond [Prunus dulcis (Mill.) D.A. Webb] cultivar 'Nonpareil'.</title>
        <authorList>
            <person name="D'Amico-Willman K.M."/>
            <person name="Ouma W.Z."/>
            <person name="Meulia T."/>
            <person name="Sideli G.M."/>
            <person name="Gradziel T.M."/>
            <person name="Fresnedo-Ramirez J."/>
        </authorList>
    </citation>
    <scope>NUCLEOTIDE SEQUENCE [LARGE SCALE GENOMIC DNA]</scope>
    <source>
        <strain evidence="2">Clone GOH B32 T37-40</strain>
    </source>
</reference>
<dbReference type="Proteomes" id="UP001054821">
    <property type="component" value="Chromosome 3"/>
</dbReference>
<protein>
    <recommendedName>
        <fullName evidence="1">Reverse transcriptase zinc-binding domain-containing protein</fullName>
    </recommendedName>
</protein>